<dbReference type="FunFam" id="3.40.630.30:FF:000004">
    <property type="entry name" value="Histone acetyltransferase KAT2A"/>
    <property type="match status" value="1"/>
</dbReference>
<dbReference type="InterPro" id="IPR000182">
    <property type="entry name" value="GNAT_dom"/>
</dbReference>
<dbReference type="RefSeq" id="XP_028462819.1">
    <property type="nucleotide sequence ID" value="XM_028615279.1"/>
</dbReference>
<evidence type="ECO:0000256" key="5">
    <source>
        <dbReference type="ARBA" id="ARBA00022853"/>
    </source>
</evidence>
<dbReference type="SUPFAM" id="SSF47370">
    <property type="entry name" value="Bromodomain"/>
    <property type="match status" value="1"/>
</dbReference>
<proteinExistence type="inferred from homology"/>
<evidence type="ECO:0000259" key="14">
    <source>
        <dbReference type="PROSITE" id="PS50014"/>
    </source>
</evidence>
<dbReference type="GO" id="GO:0045944">
    <property type="term" value="P:positive regulation of transcription by RNA polymerase II"/>
    <property type="evidence" value="ECO:0007669"/>
    <property type="project" value="TreeGrafter"/>
</dbReference>
<feature type="compositionally biased region" description="Basic and acidic residues" evidence="13">
    <location>
        <begin position="188"/>
        <end position="204"/>
    </location>
</feature>
<dbReference type="PANTHER" id="PTHR45750">
    <property type="entry name" value="GH11602P"/>
    <property type="match status" value="1"/>
</dbReference>
<dbReference type="InterPro" id="IPR018359">
    <property type="entry name" value="Bromodomain_CS"/>
</dbReference>
<evidence type="ECO:0000256" key="1">
    <source>
        <dbReference type="ARBA" id="ARBA00004123"/>
    </source>
</evidence>
<keyword evidence="8" id="KW-0010">Activator</keyword>
<keyword evidence="4" id="KW-0808">Transferase</keyword>
<keyword evidence="11" id="KW-0012">Acyltransferase</keyword>
<dbReference type="SMART" id="SM00297">
    <property type="entry name" value="BROMO"/>
    <property type="match status" value="1"/>
</dbReference>
<dbReference type="Pfam" id="PF00583">
    <property type="entry name" value="Acetyltransf_1"/>
    <property type="match status" value="1"/>
</dbReference>
<keyword evidence="5" id="KW-0156">Chromatin regulator</keyword>
<keyword evidence="17" id="KW-1185">Reference proteome</keyword>
<dbReference type="EMBL" id="ML119062">
    <property type="protein sequence ID" value="ROT35013.1"/>
    <property type="molecule type" value="Genomic_DNA"/>
</dbReference>
<accession>A0A3N2PKG6</accession>
<dbReference type="OrthoDB" id="1937912at2759"/>
<dbReference type="PROSITE" id="PS51186">
    <property type="entry name" value="GNAT"/>
    <property type="match status" value="1"/>
</dbReference>
<dbReference type="EC" id="2.3.1.48" evidence="3"/>
<comment type="subcellular location">
    <subcellularLocation>
        <location evidence="1">Nucleus</location>
    </subcellularLocation>
</comment>
<dbReference type="InterPro" id="IPR036427">
    <property type="entry name" value="Bromodomain-like_sf"/>
</dbReference>
<dbReference type="GO" id="GO:0000123">
    <property type="term" value="C:histone acetyltransferase complex"/>
    <property type="evidence" value="ECO:0007669"/>
    <property type="project" value="TreeGrafter"/>
</dbReference>
<dbReference type="SUPFAM" id="SSF55729">
    <property type="entry name" value="Acyl-CoA N-acyltransferases (Nat)"/>
    <property type="match status" value="1"/>
</dbReference>
<dbReference type="Gene3D" id="3.40.630.30">
    <property type="match status" value="1"/>
</dbReference>
<evidence type="ECO:0000256" key="3">
    <source>
        <dbReference type="ARBA" id="ARBA00013184"/>
    </source>
</evidence>
<reference evidence="16 17" key="1">
    <citation type="journal article" date="2018" name="Mol. Ecol.">
        <title>The obligate alkalophilic soda-lake fungus Sodiomyces alkalinus has shifted to a protein diet.</title>
        <authorList>
            <person name="Grum-Grzhimaylo A.A."/>
            <person name="Falkoski D.L."/>
            <person name="van den Heuvel J."/>
            <person name="Valero-Jimenez C.A."/>
            <person name="Min B."/>
            <person name="Choi I.G."/>
            <person name="Lipzen A."/>
            <person name="Daum C.G."/>
            <person name="Aanen D.K."/>
            <person name="Tsang A."/>
            <person name="Henrissat B."/>
            <person name="Bilanenko E.N."/>
            <person name="de Vries R.P."/>
            <person name="van Kan J.A.L."/>
            <person name="Grigoriev I.V."/>
            <person name="Debets A.J.M."/>
        </authorList>
    </citation>
    <scope>NUCLEOTIDE SEQUENCE [LARGE SCALE GENOMIC DNA]</scope>
    <source>
        <strain evidence="16 17">F11</strain>
    </source>
</reference>
<dbReference type="GO" id="GO:0010484">
    <property type="term" value="F:histone H3 acetyltransferase activity"/>
    <property type="evidence" value="ECO:0007669"/>
    <property type="project" value="TreeGrafter"/>
</dbReference>
<feature type="compositionally biased region" description="Basic and acidic residues" evidence="13">
    <location>
        <begin position="100"/>
        <end position="111"/>
    </location>
</feature>
<keyword evidence="9" id="KW-0804">Transcription</keyword>
<evidence type="ECO:0000313" key="17">
    <source>
        <dbReference type="Proteomes" id="UP000272025"/>
    </source>
</evidence>
<dbReference type="Pfam" id="PF00439">
    <property type="entry name" value="Bromodomain"/>
    <property type="match status" value="1"/>
</dbReference>
<organism evidence="16 17">
    <name type="scientific">Sodiomyces alkalinus (strain CBS 110278 / VKM F-3762 / F11)</name>
    <name type="common">Alkaliphilic filamentous fungus</name>
    <dbReference type="NCBI Taxonomy" id="1314773"/>
    <lineage>
        <taxon>Eukaryota</taxon>
        <taxon>Fungi</taxon>
        <taxon>Dikarya</taxon>
        <taxon>Ascomycota</taxon>
        <taxon>Pezizomycotina</taxon>
        <taxon>Sordariomycetes</taxon>
        <taxon>Hypocreomycetidae</taxon>
        <taxon>Glomerellales</taxon>
        <taxon>Plectosphaerellaceae</taxon>
        <taxon>Sodiomyces</taxon>
    </lineage>
</organism>
<evidence type="ECO:0000256" key="13">
    <source>
        <dbReference type="SAM" id="MobiDB-lite"/>
    </source>
</evidence>
<evidence type="ECO:0000256" key="10">
    <source>
        <dbReference type="ARBA" id="ARBA00023242"/>
    </source>
</evidence>
<evidence type="ECO:0000259" key="15">
    <source>
        <dbReference type="PROSITE" id="PS51186"/>
    </source>
</evidence>
<dbReference type="Gene3D" id="1.20.920.10">
    <property type="entry name" value="Bromodomain-like"/>
    <property type="match status" value="1"/>
</dbReference>
<dbReference type="InterPro" id="IPR001487">
    <property type="entry name" value="Bromodomain"/>
</dbReference>
<evidence type="ECO:0000256" key="9">
    <source>
        <dbReference type="ARBA" id="ARBA00023163"/>
    </source>
</evidence>
<evidence type="ECO:0000256" key="12">
    <source>
        <dbReference type="PROSITE-ProRule" id="PRU00035"/>
    </source>
</evidence>
<dbReference type="PROSITE" id="PS00633">
    <property type="entry name" value="BROMODOMAIN_1"/>
    <property type="match status" value="1"/>
</dbReference>
<keyword evidence="7 12" id="KW-0103">Bromodomain</keyword>
<feature type="domain" description="N-acetyltransferase" evidence="15">
    <location>
        <begin position="229"/>
        <end position="384"/>
    </location>
</feature>
<dbReference type="CDD" id="cd04301">
    <property type="entry name" value="NAT_SF"/>
    <property type="match status" value="1"/>
</dbReference>
<dbReference type="PRINTS" id="PR00503">
    <property type="entry name" value="BROMODOMAIN"/>
</dbReference>
<dbReference type="STRING" id="1314773.A0A3N2PKG6"/>
<dbReference type="InterPro" id="IPR037800">
    <property type="entry name" value="GCN5"/>
</dbReference>
<feature type="domain" description="Bromo" evidence="14">
    <location>
        <begin position="471"/>
        <end position="541"/>
    </location>
</feature>
<dbReference type="PANTHER" id="PTHR45750:SF3">
    <property type="entry name" value="HISTONE ACETYLTRANSFERASE"/>
    <property type="match status" value="1"/>
</dbReference>
<feature type="region of interest" description="Disordered" evidence="13">
    <location>
        <begin position="170"/>
        <end position="217"/>
    </location>
</feature>
<evidence type="ECO:0000256" key="2">
    <source>
        <dbReference type="ARBA" id="ARBA00008607"/>
    </source>
</evidence>
<protein>
    <recommendedName>
        <fullName evidence="3">histone acetyltransferase</fullName>
        <ecNumber evidence="3">2.3.1.48</ecNumber>
    </recommendedName>
</protein>
<evidence type="ECO:0000256" key="7">
    <source>
        <dbReference type="ARBA" id="ARBA00023117"/>
    </source>
</evidence>
<evidence type="ECO:0000256" key="11">
    <source>
        <dbReference type="ARBA" id="ARBA00023315"/>
    </source>
</evidence>
<evidence type="ECO:0000313" key="16">
    <source>
        <dbReference type="EMBL" id="ROT35013.1"/>
    </source>
</evidence>
<dbReference type="PROSITE" id="PS50014">
    <property type="entry name" value="BROMODOMAIN_2"/>
    <property type="match status" value="1"/>
</dbReference>
<keyword evidence="10" id="KW-0539">Nucleus</keyword>
<evidence type="ECO:0000256" key="6">
    <source>
        <dbReference type="ARBA" id="ARBA00023015"/>
    </source>
</evidence>
<feature type="compositionally biased region" description="Basic and acidic residues" evidence="13">
    <location>
        <begin position="131"/>
        <end position="151"/>
    </location>
</feature>
<evidence type="ECO:0000256" key="8">
    <source>
        <dbReference type="ARBA" id="ARBA00023159"/>
    </source>
</evidence>
<dbReference type="AlphaFoldDB" id="A0A3N2PKG6"/>
<dbReference type="GeneID" id="39583756"/>
<evidence type="ECO:0000256" key="4">
    <source>
        <dbReference type="ARBA" id="ARBA00022679"/>
    </source>
</evidence>
<dbReference type="GO" id="GO:0005634">
    <property type="term" value="C:nucleus"/>
    <property type="evidence" value="ECO:0007669"/>
    <property type="project" value="UniProtKB-SubCell"/>
</dbReference>
<comment type="similarity">
    <text evidence="2">Belongs to the acetyltransferase family. GCN5 subfamily.</text>
</comment>
<keyword evidence="6" id="KW-0805">Transcription regulation</keyword>
<dbReference type="CDD" id="cd05509">
    <property type="entry name" value="Bromo_gcn5_like"/>
    <property type="match status" value="1"/>
</dbReference>
<name>A0A3N2PKG6_SODAK</name>
<feature type="region of interest" description="Disordered" evidence="13">
    <location>
        <begin position="1"/>
        <end position="154"/>
    </location>
</feature>
<dbReference type="InterPro" id="IPR016181">
    <property type="entry name" value="Acyl_CoA_acyltransferase"/>
</dbReference>
<gene>
    <name evidence="16" type="ORF">SODALDRAFT_394921</name>
</gene>
<sequence>MGDFPNLGSGAKPLAPILRRSSRKPRQPGGSKHDQSAETLPQPRGGQTQPMISSHGLPSRDDDAGDPPAGDTIITEEDQSTSRQSAKRVRFASPVFCDELSDRVESTDENNRTTFQEDSLDDTGAAYGFATKDRADHRSSSSCDNDRKPSDDNVCDSPIFTFEVESAVKMTQQNAKRKASEEPTSPSETKRVKRSDSTEPESKNQEQQPLKRIPFPEKPAVIEERDGEIEFRVVNNDNERESLIILTGLKCIFQKQLPKMPKDYIARLVYDRTHLSIAIVKKPLEVVGGITYRPFKGRQFAEIVFCAISSDQQVKGYGAHLMSHLKDYVKATSDVMHFLTYADNYAIGYFKKQGFTKEITLPRSVWMGYIKDYEGGTIMQCSMLPRIRYLEMGRMLLKQKECVQAKIRAFSKSHMVHAPPREWKTGAKPIDPLSIPAIRASGWSPDMDELARQPRHGPNYNQLLHLLNDLQNHQSAWPFLVPVNKDDVADYYDVIKEPMDLSTMESKLEADQYATPEDFIRDAKLVFDNCRKYNNESTPYAKSANKLEKFMWQQIKSIPEWSHLEP</sequence>
<dbReference type="Proteomes" id="UP000272025">
    <property type="component" value="Unassembled WGS sequence"/>
</dbReference>